<dbReference type="Proteomes" id="UP000694415">
    <property type="component" value="Unplaced"/>
</dbReference>
<dbReference type="Ensembl" id="ENSMSIT00000036039.1">
    <property type="protein sequence ID" value="ENSMSIP00000028584.1"/>
    <property type="gene ID" value="ENSMSIG00000024032.1"/>
</dbReference>
<dbReference type="Pfam" id="PF00050">
    <property type="entry name" value="Kazal_1"/>
    <property type="match status" value="1"/>
</dbReference>
<evidence type="ECO:0000313" key="4">
    <source>
        <dbReference type="Proteomes" id="UP000694415"/>
    </source>
</evidence>
<organism evidence="3 4">
    <name type="scientific">Mus spicilegus</name>
    <name type="common">Mound-building mouse</name>
    <dbReference type="NCBI Taxonomy" id="10103"/>
    <lineage>
        <taxon>Eukaryota</taxon>
        <taxon>Metazoa</taxon>
        <taxon>Chordata</taxon>
        <taxon>Craniata</taxon>
        <taxon>Vertebrata</taxon>
        <taxon>Euteleostomi</taxon>
        <taxon>Mammalia</taxon>
        <taxon>Eutheria</taxon>
        <taxon>Euarchontoglires</taxon>
        <taxon>Glires</taxon>
        <taxon>Rodentia</taxon>
        <taxon>Myomorpha</taxon>
        <taxon>Muroidea</taxon>
        <taxon>Muridae</taxon>
        <taxon>Murinae</taxon>
        <taxon>Mus</taxon>
        <taxon>Mus</taxon>
    </lineage>
</organism>
<evidence type="ECO:0000313" key="3">
    <source>
        <dbReference type="Ensembl" id="ENSMSIP00000028584.1"/>
    </source>
</evidence>
<keyword evidence="1" id="KW-0472">Membrane</keyword>
<feature type="domain" description="Kazal-like" evidence="2">
    <location>
        <begin position="36"/>
        <end position="90"/>
    </location>
</feature>
<reference evidence="3" key="2">
    <citation type="submission" date="2025-09" db="UniProtKB">
        <authorList>
            <consortium name="Ensembl"/>
        </authorList>
    </citation>
    <scope>IDENTIFICATION</scope>
</reference>
<reference evidence="3" key="1">
    <citation type="submission" date="2025-08" db="UniProtKB">
        <authorList>
            <consortium name="Ensembl"/>
        </authorList>
    </citation>
    <scope>IDENTIFICATION</scope>
</reference>
<evidence type="ECO:0000259" key="2">
    <source>
        <dbReference type="PROSITE" id="PS51465"/>
    </source>
</evidence>
<dbReference type="PROSITE" id="PS00282">
    <property type="entry name" value="KAZAL_1"/>
    <property type="match status" value="1"/>
</dbReference>
<dbReference type="PANTHER" id="PTHR21312">
    <property type="entry name" value="SERINE PROTEASE INHIBITOR"/>
    <property type="match status" value="1"/>
</dbReference>
<dbReference type="AlphaFoldDB" id="A0A8C6N1L0"/>
<keyword evidence="4" id="KW-1185">Reference proteome</keyword>
<sequence>RFDKMSPIWVRSLFILNVVLPPYFVAETAVAHLRRLFKVPNCEPYRSVTICLDTLNPVCGDDGKSYDNHCYFCTETFRKNLSYKHHGVCT</sequence>
<dbReference type="InterPro" id="IPR036058">
    <property type="entry name" value="Kazal_dom_sf"/>
</dbReference>
<proteinExistence type="predicted"/>
<dbReference type="Gene3D" id="3.30.60.30">
    <property type="match status" value="1"/>
</dbReference>
<protein>
    <submittedName>
        <fullName evidence="3">Predicted gene 10542</fullName>
    </submittedName>
</protein>
<keyword evidence="1" id="KW-1133">Transmembrane helix</keyword>
<keyword evidence="1" id="KW-0812">Transmembrane</keyword>
<dbReference type="PANTHER" id="PTHR21312:SF30">
    <property type="entry name" value="SERINE PROTEASE INHIBITOR KAZAL-TYPE 11-RELATED"/>
    <property type="match status" value="1"/>
</dbReference>
<feature type="transmembrane region" description="Helical" evidence="1">
    <location>
        <begin position="6"/>
        <end position="26"/>
    </location>
</feature>
<dbReference type="InterPro" id="IPR002350">
    <property type="entry name" value="Kazal_dom"/>
</dbReference>
<name>A0A8C6N1L0_MUSSI</name>
<dbReference type="PROSITE" id="PS51465">
    <property type="entry name" value="KAZAL_2"/>
    <property type="match status" value="1"/>
</dbReference>
<evidence type="ECO:0000256" key="1">
    <source>
        <dbReference type="SAM" id="Phobius"/>
    </source>
</evidence>
<accession>A0A8C6N1L0</accession>
<dbReference type="SUPFAM" id="SSF100895">
    <property type="entry name" value="Kazal-type serine protease inhibitors"/>
    <property type="match status" value="1"/>
</dbReference>
<dbReference type="GeneTree" id="ENSGT00940000164814"/>
<dbReference type="SMART" id="SM00280">
    <property type="entry name" value="KAZAL"/>
    <property type="match status" value="1"/>
</dbReference>